<dbReference type="Pfam" id="PF12277">
    <property type="entry name" value="DUF3618"/>
    <property type="match status" value="1"/>
</dbReference>
<feature type="transmembrane region" description="Helical" evidence="1">
    <location>
        <begin position="210"/>
        <end position="232"/>
    </location>
</feature>
<dbReference type="InterPro" id="IPR022062">
    <property type="entry name" value="DUF3618"/>
</dbReference>
<name>S2WI39_9ACTO</name>
<dbReference type="OrthoDB" id="3268936at2"/>
<dbReference type="Proteomes" id="UP000014393">
    <property type="component" value="Unassembled WGS sequence"/>
</dbReference>
<keyword evidence="1" id="KW-1133">Transmembrane helix</keyword>
<dbReference type="Gene3D" id="1.20.120.20">
    <property type="entry name" value="Apolipoprotein"/>
    <property type="match status" value="1"/>
</dbReference>
<sequence>MSASDNRKPEDIQRDIERTRAELTATVNELVDRLDPRTNIKNATDAAKDKVASTTATLKDKAAALTEAAKDKASAFADSAKSTAAEASAKASDFAYTAKEKVNCLADSAKERFADVGASAAGADDCGPCGCGCADTDVTLAECEGGGTCGGACECGGAHHYDDAAAGHGCSGHCSAGHSPAGHCSAGIPSPAQVAQDVIADARRGEQTGLAVVAGLGIAALGAVTLLGSALFGHRRK</sequence>
<accession>S2WI39</accession>
<reference evidence="2 3" key="1">
    <citation type="submission" date="2013-05" db="EMBL/GenBank/DDBJ databases">
        <title>The Genome Sequence of Actinobaculum schaalii FB123-CNA2.</title>
        <authorList>
            <consortium name="The Broad Institute Genomics Platform"/>
            <person name="Earl A."/>
            <person name="Ward D."/>
            <person name="Feldgarden M."/>
            <person name="Gevers D."/>
            <person name="Saerens B."/>
            <person name="Vaneechoutte M."/>
            <person name="Walker B."/>
            <person name="Young S."/>
            <person name="Zeng Q."/>
            <person name="Gargeya S."/>
            <person name="Fitzgerald M."/>
            <person name="Haas B."/>
            <person name="Abouelleil A."/>
            <person name="Allen A.W."/>
            <person name="Alvarado L."/>
            <person name="Arachchi H.M."/>
            <person name="Berlin A.M."/>
            <person name="Chapman S.B."/>
            <person name="Gainer-Dewar J."/>
            <person name="Goldberg J."/>
            <person name="Griggs A."/>
            <person name="Gujja S."/>
            <person name="Hansen M."/>
            <person name="Howarth C."/>
            <person name="Imamovic A."/>
            <person name="Ireland A."/>
            <person name="Larimer J."/>
            <person name="McCowan C."/>
            <person name="Murphy C."/>
            <person name="Pearson M."/>
            <person name="Poon T.W."/>
            <person name="Priest M."/>
            <person name="Roberts A."/>
            <person name="Saif S."/>
            <person name="Shea T."/>
            <person name="Sisk P."/>
            <person name="Sykes S."/>
            <person name="Wortman J."/>
            <person name="Nusbaum C."/>
            <person name="Birren B."/>
        </authorList>
    </citation>
    <scope>NUCLEOTIDE SEQUENCE [LARGE SCALE GENOMIC DNA]</scope>
    <source>
        <strain evidence="2 3">FB123-CNA-2</strain>
    </source>
</reference>
<evidence type="ECO:0000313" key="3">
    <source>
        <dbReference type="Proteomes" id="UP000014393"/>
    </source>
</evidence>
<evidence type="ECO:0000313" key="2">
    <source>
        <dbReference type="EMBL" id="EPD27569.1"/>
    </source>
</evidence>
<keyword evidence="1" id="KW-0812">Transmembrane</keyword>
<comment type="caution">
    <text evidence="2">The sequence shown here is derived from an EMBL/GenBank/DDBJ whole genome shotgun (WGS) entry which is preliminary data.</text>
</comment>
<dbReference type="EMBL" id="AGWM01000005">
    <property type="protein sequence ID" value="EPD27569.1"/>
    <property type="molecule type" value="Genomic_DNA"/>
</dbReference>
<dbReference type="PATRIC" id="fig|883067.3.peg.563"/>
<dbReference type="HOGENOM" id="CLU_1168701_0_0_11"/>
<dbReference type="AlphaFoldDB" id="S2WI39"/>
<dbReference type="RefSeq" id="WP_016442196.1">
    <property type="nucleotide sequence ID" value="NZ_KE150262.1"/>
</dbReference>
<keyword evidence="1" id="KW-0472">Membrane</keyword>
<evidence type="ECO:0000256" key="1">
    <source>
        <dbReference type="SAM" id="Phobius"/>
    </source>
</evidence>
<organism evidence="2 3">
    <name type="scientific">Actinotignum schaalii FB123-CNA-2</name>
    <dbReference type="NCBI Taxonomy" id="883067"/>
    <lineage>
        <taxon>Bacteria</taxon>
        <taxon>Bacillati</taxon>
        <taxon>Actinomycetota</taxon>
        <taxon>Actinomycetes</taxon>
        <taxon>Actinomycetales</taxon>
        <taxon>Actinomycetaceae</taxon>
        <taxon>Actinotignum</taxon>
    </lineage>
</organism>
<gene>
    <name evidence="2" type="ORF">HMPREF9237_00558</name>
</gene>
<evidence type="ECO:0008006" key="4">
    <source>
        <dbReference type="Google" id="ProtNLM"/>
    </source>
</evidence>
<proteinExistence type="predicted"/>
<protein>
    <recommendedName>
        <fullName evidence="4">DUF3618 domain-containing protein</fullName>
    </recommendedName>
</protein>
<keyword evidence="3" id="KW-1185">Reference proteome</keyword>